<dbReference type="InterPro" id="IPR036890">
    <property type="entry name" value="HATPase_C_sf"/>
</dbReference>
<dbReference type="PROSITE" id="PS50110">
    <property type="entry name" value="RESPONSE_REGULATORY"/>
    <property type="match status" value="1"/>
</dbReference>
<evidence type="ECO:0000259" key="3">
    <source>
        <dbReference type="PROSITE" id="PS50110"/>
    </source>
</evidence>
<dbReference type="InterPro" id="IPR011006">
    <property type="entry name" value="CheY-like_superfamily"/>
</dbReference>
<comment type="caution">
    <text evidence="4">The sequence shown here is derived from an EMBL/GenBank/DDBJ whole genome shotgun (WGS) entry which is preliminary data.</text>
</comment>
<evidence type="ECO:0000313" key="4">
    <source>
        <dbReference type="EMBL" id="NEV61334.1"/>
    </source>
</evidence>
<dbReference type="InterPro" id="IPR036457">
    <property type="entry name" value="PPM-type-like_dom_sf"/>
</dbReference>
<comment type="caution">
    <text evidence="2">Lacks conserved residue(s) required for the propagation of feature annotation.</text>
</comment>
<dbReference type="InterPro" id="IPR001789">
    <property type="entry name" value="Sig_transdc_resp-reg_receiver"/>
</dbReference>
<dbReference type="GO" id="GO:0016791">
    <property type="term" value="F:phosphatase activity"/>
    <property type="evidence" value="ECO:0007669"/>
    <property type="project" value="TreeGrafter"/>
</dbReference>
<dbReference type="PANTHER" id="PTHR43156">
    <property type="entry name" value="STAGE II SPORULATION PROTEIN E-RELATED"/>
    <property type="match status" value="1"/>
</dbReference>
<dbReference type="InterPro" id="IPR052016">
    <property type="entry name" value="Bact_Sigma-Reg"/>
</dbReference>
<keyword evidence="1" id="KW-0378">Hydrolase</keyword>
<dbReference type="SMART" id="SM00448">
    <property type="entry name" value="REC"/>
    <property type="match status" value="1"/>
</dbReference>
<dbReference type="Gene3D" id="3.30.565.10">
    <property type="entry name" value="Histidine kinase-like ATPase, C-terminal domain"/>
    <property type="match status" value="1"/>
</dbReference>
<name>A0A6M0JW88_9GAMM</name>
<dbReference type="Gene3D" id="3.40.50.2300">
    <property type="match status" value="1"/>
</dbReference>
<dbReference type="Pfam" id="PF00072">
    <property type="entry name" value="Response_reg"/>
    <property type="match status" value="1"/>
</dbReference>
<dbReference type="PANTHER" id="PTHR43156:SF2">
    <property type="entry name" value="STAGE II SPORULATION PROTEIN E"/>
    <property type="match status" value="1"/>
</dbReference>
<dbReference type="SMART" id="SM00331">
    <property type="entry name" value="PP2C_SIG"/>
    <property type="match status" value="1"/>
</dbReference>
<proteinExistence type="predicted"/>
<dbReference type="EMBL" id="JAAIJQ010000011">
    <property type="protein sequence ID" value="NEV61334.1"/>
    <property type="molecule type" value="Genomic_DNA"/>
</dbReference>
<sequence length="549" mass="60684">MVEPDPAQAELIAAVLREQGCLSAQVATAEAAIADFDRRRPDILFIAADLPGMDGLAATREIKRLAAGRFLPIMLLAHKRDEALLLSSVESGADDFLLKPLEPGLIKARIMVMERVCELQHRVSERKRTIAAMLENERVEQALAERVLSRAVEERNVVMDRLDLLQRSAAIFSGDIVLTQHLPDGGLRLLVGDFTGHGLAAAVAALPIADAFHAMTVKGVSDISLLTELNRKLFQLLPTDRFMAAILVTVPASCTELRWWNGGMPSGWLRTANGLRELTAHALPLGILPDLPCDEVARRVHVRRGDRLLLMTDGLLEAHDTQDEMFVHAGLRQSLASWAPGMPLLPTLREALDAHLAGTEQADDIAIVDLPIEPSIFARRVRLSGQRPRVGWDVAIVLEDERLKSQPTLETLLDPLGLAEGLRKEMVTLETIFTELYSNALEHGVLKLDSSLKATSEGFATFYRERARRLDDLRGARVSVEIRFEPSGEGGCVWLRIWDSGEGFSEESVRALWSDPARPWGRGIPLARELCDTLEFQGNGSQVEATYRW</sequence>
<feature type="domain" description="Response regulatory" evidence="3">
    <location>
        <begin position="1"/>
        <end position="114"/>
    </location>
</feature>
<dbReference type="Pfam" id="PF07228">
    <property type="entry name" value="SpoIIE"/>
    <property type="match status" value="1"/>
</dbReference>
<accession>A0A6M0JW88</accession>
<dbReference type="RefSeq" id="WP_164451453.1">
    <property type="nucleotide sequence ID" value="NZ_JAAIJQ010000011.1"/>
</dbReference>
<dbReference type="CDD" id="cd00156">
    <property type="entry name" value="REC"/>
    <property type="match status" value="1"/>
</dbReference>
<dbReference type="SUPFAM" id="SSF52172">
    <property type="entry name" value="CheY-like"/>
    <property type="match status" value="1"/>
</dbReference>
<dbReference type="Gene3D" id="3.60.40.10">
    <property type="entry name" value="PPM-type phosphatase domain"/>
    <property type="match status" value="1"/>
</dbReference>
<dbReference type="AlphaFoldDB" id="A0A6M0JW88"/>
<reference evidence="4 5" key="1">
    <citation type="submission" date="2020-02" db="EMBL/GenBank/DDBJ databases">
        <title>Genome sequences of Thiorhodococcus mannitoliphagus and Thiorhodococcus minor, purple sulfur photosynthetic bacteria in the gammaproteobacterial family, Chromatiaceae.</title>
        <authorList>
            <person name="Aviles F.A."/>
            <person name="Meyer T.E."/>
            <person name="Kyndt J.A."/>
        </authorList>
    </citation>
    <scope>NUCLEOTIDE SEQUENCE [LARGE SCALE GENOMIC DNA]</scope>
    <source>
        <strain evidence="4 5">DSM 11518</strain>
    </source>
</reference>
<organism evidence="4 5">
    <name type="scientific">Thiorhodococcus minor</name>
    <dbReference type="NCBI Taxonomy" id="57489"/>
    <lineage>
        <taxon>Bacteria</taxon>
        <taxon>Pseudomonadati</taxon>
        <taxon>Pseudomonadota</taxon>
        <taxon>Gammaproteobacteria</taxon>
        <taxon>Chromatiales</taxon>
        <taxon>Chromatiaceae</taxon>
        <taxon>Thiorhodococcus</taxon>
    </lineage>
</organism>
<keyword evidence="5" id="KW-1185">Reference proteome</keyword>
<dbReference type="GO" id="GO:0000160">
    <property type="term" value="P:phosphorelay signal transduction system"/>
    <property type="evidence" value="ECO:0007669"/>
    <property type="project" value="InterPro"/>
</dbReference>
<evidence type="ECO:0000313" key="5">
    <source>
        <dbReference type="Proteomes" id="UP000483379"/>
    </source>
</evidence>
<evidence type="ECO:0000256" key="1">
    <source>
        <dbReference type="ARBA" id="ARBA00022801"/>
    </source>
</evidence>
<protein>
    <submittedName>
        <fullName evidence="4">Fused response regulator/phosphatase</fullName>
    </submittedName>
</protein>
<gene>
    <name evidence="4" type="ORF">G3446_05385</name>
</gene>
<evidence type="ECO:0000256" key="2">
    <source>
        <dbReference type="PROSITE-ProRule" id="PRU00169"/>
    </source>
</evidence>
<dbReference type="InterPro" id="IPR001932">
    <property type="entry name" value="PPM-type_phosphatase-like_dom"/>
</dbReference>
<dbReference type="Proteomes" id="UP000483379">
    <property type="component" value="Unassembled WGS sequence"/>
</dbReference>
<dbReference type="SUPFAM" id="SSF55874">
    <property type="entry name" value="ATPase domain of HSP90 chaperone/DNA topoisomerase II/histidine kinase"/>
    <property type="match status" value="1"/>
</dbReference>